<organism evidence="1">
    <name type="scientific">uncultured Desulfovibrio sp</name>
    <dbReference type="NCBI Taxonomy" id="167968"/>
    <lineage>
        <taxon>Bacteria</taxon>
        <taxon>Pseudomonadati</taxon>
        <taxon>Thermodesulfobacteriota</taxon>
        <taxon>Desulfovibrionia</taxon>
        <taxon>Desulfovibrionales</taxon>
        <taxon>Desulfovibrionaceae</taxon>
        <taxon>Desulfovibrio</taxon>
        <taxon>environmental samples</taxon>
    </lineage>
</organism>
<gene>
    <name evidence="1" type="ORF">KL86DES1_21560</name>
</gene>
<sequence length="63" mass="6983">MAQKKSGNGKNKIVKQKYNYSAQMTAQGTQGFSGKPKTLNATQSVYICNGMTFYHVGKNITKY</sequence>
<accession>A0A212L8E0</accession>
<reference evidence="1" key="1">
    <citation type="submission" date="2016-08" db="EMBL/GenBank/DDBJ databases">
        <authorList>
            <person name="Seilhamer J.J."/>
        </authorList>
    </citation>
    <scope>NUCLEOTIDE SEQUENCE</scope>
    <source>
        <strain evidence="1">86-1</strain>
    </source>
</reference>
<proteinExistence type="predicted"/>
<protein>
    <submittedName>
        <fullName evidence="1">Uncharacterized protein</fullName>
    </submittedName>
</protein>
<name>A0A212L8E0_9BACT</name>
<evidence type="ECO:0000313" key="1">
    <source>
        <dbReference type="EMBL" id="SCM73843.1"/>
    </source>
</evidence>
<dbReference type="EMBL" id="FMJC01000002">
    <property type="protein sequence ID" value="SCM73843.1"/>
    <property type="molecule type" value="Genomic_DNA"/>
</dbReference>
<dbReference type="AlphaFoldDB" id="A0A212L8E0"/>